<feature type="non-terminal residue" evidence="1">
    <location>
        <position position="1"/>
    </location>
</feature>
<sequence>LGLRKVIHSPYDVTGLREETAGVLWSVRALISSNG</sequence>
<dbReference type="AlphaFoldDB" id="A0A0V1IS42"/>
<organism evidence="1 2">
    <name type="scientific">Trichinella pseudospiralis</name>
    <name type="common">Parasitic roundworm</name>
    <dbReference type="NCBI Taxonomy" id="6337"/>
    <lineage>
        <taxon>Eukaryota</taxon>
        <taxon>Metazoa</taxon>
        <taxon>Ecdysozoa</taxon>
        <taxon>Nematoda</taxon>
        <taxon>Enoplea</taxon>
        <taxon>Dorylaimia</taxon>
        <taxon>Trichinellida</taxon>
        <taxon>Trichinellidae</taxon>
        <taxon>Trichinella</taxon>
    </lineage>
</organism>
<name>A0A0V1IS42_TRIPS</name>
<reference evidence="1 2" key="1">
    <citation type="submission" date="2015-01" db="EMBL/GenBank/DDBJ databases">
        <title>Evolution of Trichinella species and genotypes.</title>
        <authorList>
            <person name="Korhonen P.K."/>
            <person name="Edoardo P."/>
            <person name="Giuseppe L.R."/>
            <person name="Gasser R.B."/>
        </authorList>
    </citation>
    <scope>NUCLEOTIDE SEQUENCE [LARGE SCALE GENOMIC DNA]</scope>
    <source>
        <strain evidence="1">ISS588</strain>
    </source>
</reference>
<evidence type="ECO:0000313" key="1">
    <source>
        <dbReference type="EMBL" id="KRZ25586.1"/>
    </source>
</evidence>
<dbReference type="Proteomes" id="UP000054805">
    <property type="component" value="Unassembled WGS sequence"/>
</dbReference>
<protein>
    <submittedName>
        <fullName evidence="1">Uncharacterized protein</fullName>
    </submittedName>
</protein>
<dbReference type="EMBL" id="JYDS01000099">
    <property type="protein sequence ID" value="KRZ25586.1"/>
    <property type="molecule type" value="Genomic_DNA"/>
</dbReference>
<accession>A0A0V1IS42</accession>
<keyword evidence="2" id="KW-1185">Reference proteome</keyword>
<evidence type="ECO:0000313" key="2">
    <source>
        <dbReference type="Proteomes" id="UP000054805"/>
    </source>
</evidence>
<proteinExistence type="predicted"/>
<gene>
    <name evidence="1" type="ORF">T4B_2312</name>
</gene>
<comment type="caution">
    <text evidence="1">The sequence shown here is derived from an EMBL/GenBank/DDBJ whole genome shotgun (WGS) entry which is preliminary data.</text>
</comment>